<evidence type="ECO:0000256" key="3">
    <source>
        <dbReference type="ARBA" id="ARBA00021717"/>
    </source>
</evidence>
<dbReference type="InterPro" id="IPR006303">
    <property type="entry name" value="FliR"/>
</dbReference>
<dbReference type="Proteomes" id="UP001161405">
    <property type="component" value="Unassembled WGS sequence"/>
</dbReference>
<keyword evidence="11" id="KW-0966">Cell projection</keyword>
<dbReference type="InterPro" id="IPR002010">
    <property type="entry name" value="T3SS_IM_R"/>
</dbReference>
<comment type="subcellular location">
    <subcellularLocation>
        <location evidence="10">Cell membrane</location>
        <topology evidence="10">Multi-pass membrane protein</topology>
    </subcellularLocation>
    <subcellularLocation>
        <location evidence="10">Bacterial flagellum basal body</location>
    </subcellularLocation>
</comment>
<evidence type="ECO:0000256" key="2">
    <source>
        <dbReference type="ARBA" id="ARBA00009772"/>
    </source>
</evidence>
<reference evidence="11" key="2">
    <citation type="submission" date="2023-01" db="EMBL/GenBank/DDBJ databases">
        <title>Draft genome sequence of Maritalea porphyrae strain NBRC 107169.</title>
        <authorList>
            <person name="Sun Q."/>
            <person name="Mori K."/>
        </authorList>
    </citation>
    <scope>NUCLEOTIDE SEQUENCE</scope>
    <source>
        <strain evidence="11">NBRC 107169</strain>
    </source>
</reference>
<comment type="function">
    <text evidence="1 10">Role in flagellar biosynthesis.</text>
</comment>
<dbReference type="NCBIfam" id="TIGR01400">
    <property type="entry name" value="fliR"/>
    <property type="match status" value="1"/>
</dbReference>
<proteinExistence type="inferred from homology"/>
<keyword evidence="7 10" id="KW-0472">Membrane</keyword>
<evidence type="ECO:0000256" key="1">
    <source>
        <dbReference type="ARBA" id="ARBA00002578"/>
    </source>
</evidence>
<keyword evidence="11" id="KW-0969">Cilium</keyword>
<reference evidence="11" key="1">
    <citation type="journal article" date="2014" name="Int. J. Syst. Evol. Microbiol.">
        <title>Complete genome of a new Firmicutes species belonging to the dominant human colonic microbiota ('Ruminococcus bicirculans') reveals two chromosomes and a selective capacity to utilize plant glucans.</title>
        <authorList>
            <consortium name="NISC Comparative Sequencing Program"/>
            <person name="Wegmann U."/>
            <person name="Louis P."/>
            <person name="Goesmann A."/>
            <person name="Henrissat B."/>
            <person name="Duncan S.H."/>
            <person name="Flint H.J."/>
        </authorList>
    </citation>
    <scope>NUCLEOTIDE SEQUENCE</scope>
    <source>
        <strain evidence="11">NBRC 107169</strain>
    </source>
</reference>
<dbReference type="PANTHER" id="PTHR30065">
    <property type="entry name" value="FLAGELLAR BIOSYNTHETIC PROTEIN FLIR"/>
    <property type="match status" value="1"/>
</dbReference>
<protein>
    <recommendedName>
        <fullName evidence="3 9">Flagellar biosynthetic protein FliR</fullName>
    </recommendedName>
</protein>
<feature type="transmembrane region" description="Helical" evidence="10">
    <location>
        <begin position="37"/>
        <end position="55"/>
    </location>
</feature>
<keyword evidence="4 10" id="KW-1003">Cell membrane</keyword>
<organism evidence="11 12">
    <name type="scientific">Maritalea porphyrae</name>
    <dbReference type="NCBI Taxonomy" id="880732"/>
    <lineage>
        <taxon>Bacteria</taxon>
        <taxon>Pseudomonadati</taxon>
        <taxon>Pseudomonadota</taxon>
        <taxon>Alphaproteobacteria</taxon>
        <taxon>Hyphomicrobiales</taxon>
        <taxon>Devosiaceae</taxon>
        <taxon>Maritalea</taxon>
    </lineage>
</organism>
<evidence type="ECO:0000256" key="5">
    <source>
        <dbReference type="ARBA" id="ARBA00022692"/>
    </source>
</evidence>
<dbReference type="EMBL" id="BSNI01000002">
    <property type="protein sequence ID" value="GLQ18818.1"/>
    <property type="molecule type" value="Genomic_DNA"/>
</dbReference>
<feature type="transmembrane region" description="Helical" evidence="10">
    <location>
        <begin position="119"/>
        <end position="138"/>
    </location>
</feature>
<keyword evidence="5 10" id="KW-0812">Transmembrane</keyword>
<dbReference type="PANTHER" id="PTHR30065:SF8">
    <property type="entry name" value="FLAGELLAR BIOSYNTHETIC PROTEIN FLIR"/>
    <property type="match status" value="1"/>
</dbReference>
<feature type="transmembrane region" description="Helical" evidence="10">
    <location>
        <begin position="175"/>
        <end position="201"/>
    </location>
</feature>
<feature type="transmembrane region" description="Helical" evidence="10">
    <location>
        <begin position="213"/>
        <end position="241"/>
    </location>
</feature>
<dbReference type="PRINTS" id="PR00953">
    <property type="entry name" value="TYPE3IMRPROT"/>
</dbReference>
<comment type="caution">
    <text evidence="11">The sequence shown here is derived from an EMBL/GenBank/DDBJ whole genome shotgun (WGS) entry which is preliminary data.</text>
</comment>
<keyword evidence="12" id="KW-1185">Reference proteome</keyword>
<keyword evidence="6 10" id="KW-1133">Transmembrane helix</keyword>
<evidence type="ECO:0000256" key="8">
    <source>
        <dbReference type="ARBA" id="ARBA00023143"/>
    </source>
</evidence>
<evidence type="ECO:0000313" key="12">
    <source>
        <dbReference type="Proteomes" id="UP001161405"/>
    </source>
</evidence>
<comment type="similarity">
    <text evidence="2 10">Belongs to the FliR/MopE/SpaR family.</text>
</comment>
<evidence type="ECO:0000256" key="7">
    <source>
        <dbReference type="ARBA" id="ARBA00023136"/>
    </source>
</evidence>
<feature type="transmembrane region" description="Helical" evidence="10">
    <location>
        <begin position="61"/>
        <end position="82"/>
    </location>
</feature>
<evidence type="ECO:0000256" key="9">
    <source>
        <dbReference type="NCBIfam" id="TIGR01400"/>
    </source>
</evidence>
<feature type="transmembrane region" description="Helical" evidence="10">
    <location>
        <begin position="12"/>
        <end position="30"/>
    </location>
</feature>
<evidence type="ECO:0000313" key="11">
    <source>
        <dbReference type="EMBL" id="GLQ18818.1"/>
    </source>
</evidence>
<gene>
    <name evidence="11" type="primary">fliR</name>
    <name evidence="11" type="ORF">GCM10007879_30670</name>
</gene>
<accession>A0ABQ5UW89</accession>
<sequence>MSIDWLPQTAMTYILIFARLGTMVMLMPGFSSQRLPMRMRLTIALVFTFIMYPLISQNYPAQAVAFYPAIVLLLSEIGVGLIIGGVSRILMSAAQVAGTVIAFQTGLSFAQTSDPTQGGVQGAIFGNFIAVLGVTLIFTLDLHHLVLAAIYQSYSIFTPGAPFDLKDAADMAVDVVAGSFVVGVQMAAPFLVFGLVFYFGLGLLARLMPQLQVFFIAMPANIAIGLLLFVLLLTMMMTWYMNHIEQFLLKLVG</sequence>
<dbReference type="RefSeq" id="WP_284365906.1">
    <property type="nucleotide sequence ID" value="NZ_BSNI01000002.1"/>
</dbReference>
<keyword evidence="11" id="KW-0282">Flagellum</keyword>
<evidence type="ECO:0000256" key="6">
    <source>
        <dbReference type="ARBA" id="ARBA00022989"/>
    </source>
</evidence>
<feature type="transmembrane region" description="Helical" evidence="10">
    <location>
        <begin position="89"/>
        <end position="107"/>
    </location>
</feature>
<evidence type="ECO:0000256" key="10">
    <source>
        <dbReference type="RuleBase" id="RU362071"/>
    </source>
</evidence>
<dbReference type="Pfam" id="PF01311">
    <property type="entry name" value="Bac_export_1"/>
    <property type="match status" value="1"/>
</dbReference>
<name>A0ABQ5UW89_9HYPH</name>
<evidence type="ECO:0000256" key="4">
    <source>
        <dbReference type="ARBA" id="ARBA00022475"/>
    </source>
</evidence>
<keyword evidence="8 10" id="KW-0975">Bacterial flagellum</keyword>